<evidence type="ECO:0000256" key="2">
    <source>
        <dbReference type="ARBA" id="ARBA00022602"/>
    </source>
</evidence>
<dbReference type="OrthoDB" id="5358702at2759"/>
<evidence type="ECO:0000256" key="4">
    <source>
        <dbReference type="ARBA" id="ARBA00022737"/>
    </source>
</evidence>
<accession>A0A8H3F9F5</accession>
<comment type="caution">
    <text evidence="5">The sequence shown here is derived from an EMBL/GenBank/DDBJ whole genome shotgun (WGS) entry which is preliminary data.</text>
</comment>
<dbReference type="PROSITE" id="PS51147">
    <property type="entry name" value="PFTA"/>
    <property type="match status" value="1"/>
</dbReference>
<dbReference type="SUPFAM" id="SSF48439">
    <property type="entry name" value="Protein prenylyltransferase"/>
    <property type="match status" value="1"/>
</dbReference>
<keyword evidence="6" id="KW-1185">Reference proteome</keyword>
<dbReference type="EMBL" id="CAJPDS010000026">
    <property type="protein sequence ID" value="CAF9920566.1"/>
    <property type="molecule type" value="Genomic_DNA"/>
</dbReference>
<keyword evidence="2" id="KW-0637">Prenyltransferase</keyword>
<comment type="similarity">
    <text evidence="1">Belongs to the protein prenyltransferase subunit alpha family.</text>
</comment>
<organism evidence="5 6">
    <name type="scientific">Heterodermia speciosa</name>
    <dbReference type="NCBI Taxonomy" id="116794"/>
    <lineage>
        <taxon>Eukaryota</taxon>
        <taxon>Fungi</taxon>
        <taxon>Dikarya</taxon>
        <taxon>Ascomycota</taxon>
        <taxon>Pezizomycotina</taxon>
        <taxon>Lecanoromycetes</taxon>
        <taxon>OSLEUM clade</taxon>
        <taxon>Lecanoromycetidae</taxon>
        <taxon>Caliciales</taxon>
        <taxon>Physciaceae</taxon>
        <taxon>Heterodermia</taxon>
    </lineage>
</organism>
<dbReference type="GO" id="GO:0008318">
    <property type="term" value="F:protein prenyltransferase activity"/>
    <property type="evidence" value="ECO:0007669"/>
    <property type="project" value="InterPro"/>
</dbReference>
<proteinExistence type="inferred from homology"/>
<keyword evidence="4" id="KW-0677">Repeat</keyword>
<sequence>MTSLPSQSSSTTAQYDQLVSVLTNTYICSGVLEIDILPSSFPPAILHTHDPPSLGIPKTLLIPLFLIAHQRFFSSIHQHGHADVTDQKEDYNQALDATTVILLWDPNHTTAANFRKRYIAPPHGDGSPEKQARNHPITRAQELVFLESLLTSPLPKHTKSSTLWSYRLWLLSSHPTRPTASRCGLHTAGDLEPGVRWKKELAVVMKAGERHPRNYYAWNYARDLLRAICGNEDLGTRRDVRGVPVEESLREVHYWCLQHPGDISGWSFLLFLLRRGDIAGEGGGGFEGEVQRCVQVTWDFIRKFEWRGESARWFLSAVEQS</sequence>
<evidence type="ECO:0000256" key="3">
    <source>
        <dbReference type="ARBA" id="ARBA00022679"/>
    </source>
</evidence>
<name>A0A8H3F9F5_9LECA</name>
<dbReference type="AlphaFoldDB" id="A0A8H3F9F5"/>
<dbReference type="Proteomes" id="UP000664521">
    <property type="component" value="Unassembled WGS sequence"/>
</dbReference>
<keyword evidence="3" id="KW-0808">Transferase</keyword>
<dbReference type="PANTHER" id="PTHR11129:SF3">
    <property type="entry name" value="PROTEIN PRENYLTRANSFERASE ALPHA SUBUNIT REPEAT-CONTAINING PROTEIN 1"/>
    <property type="match status" value="1"/>
</dbReference>
<evidence type="ECO:0000256" key="1">
    <source>
        <dbReference type="ARBA" id="ARBA00006734"/>
    </source>
</evidence>
<reference evidence="5" key="1">
    <citation type="submission" date="2021-03" db="EMBL/GenBank/DDBJ databases">
        <authorList>
            <person name="Tagirdzhanova G."/>
        </authorList>
    </citation>
    <scope>NUCLEOTIDE SEQUENCE</scope>
</reference>
<gene>
    <name evidence="5" type="ORF">HETSPECPRED_004284</name>
</gene>
<evidence type="ECO:0000313" key="6">
    <source>
        <dbReference type="Proteomes" id="UP000664521"/>
    </source>
</evidence>
<evidence type="ECO:0000313" key="5">
    <source>
        <dbReference type="EMBL" id="CAF9920566.1"/>
    </source>
</evidence>
<dbReference type="Gene3D" id="1.25.40.120">
    <property type="entry name" value="Protein prenylyltransferase"/>
    <property type="match status" value="1"/>
</dbReference>
<dbReference type="PANTHER" id="PTHR11129">
    <property type="entry name" value="PROTEIN FARNESYLTRANSFERASE ALPHA SUBUNIT/RAB GERANYLGERANYL TRANSFERASE ALPHA SUBUNIT"/>
    <property type="match status" value="1"/>
</dbReference>
<dbReference type="Pfam" id="PF01239">
    <property type="entry name" value="PPTA"/>
    <property type="match status" value="1"/>
</dbReference>
<dbReference type="GO" id="GO:0005737">
    <property type="term" value="C:cytoplasm"/>
    <property type="evidence" value="ECO:0007669"/>
    <property type="project" value="TreeGrafter"/>
</dbReference>
<protein>
    <submittedName>
        <fullName evidence="5">Uncharacterized protein</fullName>
    </submittedName>
</protein>
<dbReference type="InterPro" id="IPR002088">
    <property type="entry name" value="Prenyl_trans_a"/>
</dbReference>